<dbReference type="EMBL" id="CZDF01000132">
    <property type="protein sequence ID" value="CUR30564.1"/>
    <property type="molecule type" value="Genomic_DNA"/>
</dbReference>
<keyword evidence="2" id="KW-1185">Reference proteome</keyword>
<evidence type="ECO:0000313" key="2">
    <source>
        <dbReference type="Proteomes" id="UP000184315"/>
    </source>
</evidence>
<dbReference type="InterPro" id="IPR014951">
    <property type="entry name" value="DUF1822"/>
</dbReference>
<evidence type="ECO:0000313" key="1">
    <source>
        <dbReference type="EMBL" id="CUR30564.1"/>
    </source>
</evidence>
<reference evidence="2" key="1">
    <citation type="submission" date="2015-10" db="EMBL/GenBank/DDBJ databases">
        <authorList>
            <person name="Regsiter A."/>
            <person name="william w."/>
        </authorList>
    </citation>
    <scope>NUCLEOTIDE SEQUENCE [LARGE SCALE GENOMIC DNA]</scope>
</reference>
<gene>
    <name evidence="1" type="ORF">PL9214290154</name>
</gene>
<dbReference type="OrthoDB" id="512705at2"/>
<dbReference type="AlphaFoldDB" id="A0A1J1LF81"/>
<protein>
    <submittedName>
        <fullName evidence="1">Uncharacterized protein</fullName>
    </submittedName>
</protein>
<organism evidence="1 2">
    <name type="scientific">Planktothrix tepida PCC 9214</name>
    <dbReference type="NCBI Taxonomy" id="671072"/>
    <lineage>
        <taxon>Bacteria</taxon>
        <taxon>Bacillati</taxon>
        <taxon>Cyanobacteriota</taxon>
        <taxon>Cyanophyceae</taxon>
        <taxon>Oscillatoriophycideae</taxon>
        <taxon>Oscillatoriales</taxon>
        <taxon>Microcoleaceae</taxon>
        <taxon>Planktothrix</taxon>
    </lineage>
</organism>
<name>A0A1J1LF81_9CYAN</name>
<dbReference type="RefSeq" id="WP_072717572.1">
    <property type="nucleotide sequence ID" value="NZ_LN889782.1"/>
</dbReference>
<proteinExistence type="predicted"/>
<sequence length="161" mass="17946">MGYATGGDSIILPIPQRNRRLAQRFSQHQPTLEKAEQVFNNTLAVLVVYDFLQLLGIETDLLKSDSWNSVVRLVANSADLLIPHLGKLECRAVKMGSQTCPIPMEVGSDRIGYVVVELDEQFKAGKLLGFIEQVKGTEIPLCQLQPLDALLDLINLSLRRF</sequence>
<dbReference type="Pfam" id="PF08852">
    <property type="entry name" value="DUF1822"/>
    <property type="match status" value="1"/>
</dbReference>
<accession>A0A1J1LF81</accession>
<dbReference type="STRING" id="671072.PL9214290154"/>
<dbReference type="Proteomes" id="UP000184315">
    <property type="component" value="Unassembled WGS sequence"/>
</dbReference>